<dbReference type="EMBL" id="JACMSC010000012">
    <property type="protein sequence ID" value="KAG6496068.1"/>
    <property type="molecule type" value="Genomic_DNA"/>
</dbReference>
<sequence>MRKAESRSRRDMLSQSDCRPPSTRLVGEACDTVGDGGALEGKGRRVKLTRQSKASIGGSQRSGKLIDQGGEVVERQRKMTGRTQCIDESGRQVTIDQMSKAVRGSENHDCSSRDVLHYKTKPRVLQQRQPPVGAESPTTFRQQPGHRDQHPSDSTFGQDHIVGGFPEDCCIATTIWSFVARPRAPFASHRSFVSMVGTGEALDSEFHIPHFLPRWFPGWFLLDFLAHFLIFVFFPWFQIAAPKSDYKPGLLDDMLLIFFRKKMVEEVGWDSKKPGYDGLIEVANHLMLKSKSISETEQSAVRVLQSLFPPLLLVLFKMLIAPVNEGKVASMMLARATAILCQWLMGPCSVNSIDLADGSSCSSGVFVERCKYLEESKCLGVCVNTCKLPTQRFFKDYMGVPLYMEPNFIDYSCQFNFGLLPPTAASDKGLTEPCLSICPSASRRKDLGTNKFKQCPTV</sequence>
<feature type="compositionally biased region" description="Basic and acidic residues" evidence="1">
    <location>
        <begin position="1"/>
        <end position="12"/>
    </location>
</feature>
<feature type="transmembrane region" description="Helical" evidence="2">
    <location>
        <begin position="219"/>
        <end position="237"/>
    </location>
</feature>
<evidence type="ECO:0000256" key="1">
    <source>
        <dbReference type="SAM" id="MobiDB-lite"/>
    </source>
</evidence>
<dbReference type="PANTHER" id="PTHR33591:SF2">
    <property type="entry name" value="BETA-CAROTENE ISOMERASE D27"/>
    <property type="match status" value="1"/>
</dbReference>
<feature type="region of interest" description="Disordered" evidence="1">
    <location>
        <begin position="100"/>
        <end position="157"/>
    </location>
</feature>
<dbReference type="AlphaFoldDB" id="A0A8J5FVU5"/>
<feature type="domain" description="Beta-carotene isomerase D27-like C-terminal" evidence="3">
    <location>
        <begin position="343"/>
        <end position="423"/>
    </location>
</feature>
<feature type="region of interest" description="Disordered" evidence="1">
    <location>
        <begin position="1"/>
        <end position="70"/>
    </location>
</feature>
<feature type="compositionally biased region" description="Polar residues" evidence="1">
    <location>
        <begin position="51"/>
        <end position="62"/>
    </location>
</feature>
<dbReference type="InterPro" id="IPR025114">
    <property type="entry name" value="D27-like_C"/>
</dbReference>
<name>A0A8J5FVU5_ZINOF</name>
<organism evidence="4 5">
    <name type="scientific">Zingiber officinale</name>
    <name type="common">Ginger</name>
    <name type="synonym">Amomum zingiber</name>
    <dbReference type="NCBI Taxonomy" id="94328"/>
    <lineage>
        <taxon>Eukaryota</taxon>
        <taxon>Viridiplantae</taxon>
        <taxon>Streptophyta</taxon>
        <taxon>Embryophyta</taxon>
        <taxon>Tracheophyta</taxon>
        <taxon>Spermatophyta</taxon>
        <taxon>Magnoliopsida</taxon>
        <taxon>Liliopsida</taxon>
        <taxon>Zingiberales</taxon>
        <taxon>Zingiberaceae</taxon>
        <taxon>Zingiber</taxon>
    </lineage>
</organism>
<accession>A0A8J5FVU5</accession>
<dbReference type="InterPro" id="IPR038938">
    <property type="entry name" value="D27-like"/>
</dbReference>
<dbReference type="Proteomes" id="UP000734854">
    <property type="component" value="Unassembled WGS sequence"/>
</dbReference>
<keyword evidence="2" id="KW-1133">Transmembrane helix</keyword>
<evidence type="ECO:0000313" key="5">
    <source>
        <dbReference type="Proteomes" id="UP000734854"/>
    </source>
</evidence>
<keyword evidence="2" id="KW-0472">Membrane</keyword>
<dbReference type="PANTHER" id="PTHR33591">
    <property type="entry name" value="BETA-CAROTENE ISOMERASE D27"/>
    <property type="match status" value="1"/>
</dbReference>
<comment type="caution">
    <text evidence="4">The sequence shown here is derived from an EMBL/GenBank/DDBJ whole genome shotgun (WGS) entry which is preliminary data.</text>
</comment>
<reference evidence="4 5" key="1">
    <citation type="submission" date="2020-08" db="EMBL/GenBank/DDBJ databases">
        <title>Plant Genome Project.</title>
        <authorList>
            <person name="Zhang R.-G."/>
        </authorList>
    </citation>
    <scope>NUCLEOTIDE SEQUENCE [LARGE SCALE GENOMIC DNA]</scope>
    <source>
        <tissue evidence="4">Rhizome</tissue>
    </source>
</reference>
<feature type="compositionally biased region" description="Basic and acidic residues" evidence="1">
    <location>
        <begin position="103"/>
        <end position="117"/>
    </location>
</feature>
<keyword evidence="5" id="KW-1185">Reference proteome</keyword>
<evidence type="ECO:0000313" key="4">
    <source>
        <dbReference type="EMBL" id="KAG6496068.1"/>
    </source>
</evidence>
<proteinExistence type="predicted"/>
<dbReference type="Pfam" id="PF13225">
    <property type="entry name" value="D27-like_C"/>
    <property type="match status" value="1"/>
</dbReference>
<evidence type="ECO:0000256" key="2">
    <source>
        <dbReference type="SAM" id="Phobius"/>
    </source>
</evidence>
<protein>
    <recommendedName>
        <fullName evidence="3">Beta-carotene isomerase D27-like C-terminal domain-containing protein</fullName>
    </recommendedName>
</protein>
<keyword evidence="2" id="KW-0812">Transmembrane</keyword>
<evidence type="ECO:0000259" key="3">
    <source>
        <dbReference type="Pfam" id="PF13225"/>
    </source>
</evidence>
<gene>
    <name evidence="4" type="ORF">ZIOFF_043916</name>
</gene>
<dbReference type="GO" id="GO:0005506">
    <property type="term" value="F:iron ion binding"/>
    <property type="evidence" value="ECO:0007669"/>
    <property type="project" value="InterPro"/>
</dbReference>